<dbReference type="RefSeq" id="WP_257598589.1">
    <property type="nucleotide sequence ID" value="NZ_JANKBU010000074.1"/>
</dbReference>
<reference evidence="1" key="1">
    <citation type="submission" date="2022-09" db="EMBL/GenBank/DDBJ databases">
        <title>Intensive care unit water sources are persistently colonized with multi-drug resistant bacteria and are the site of extensive horizontal gene transfer of antibiotic resistance genes.</title>
        <authorList>
            <person name="Diorio-Toth L."/>
        </authorList>
    </citation>
    <scope>NUCLEOTIDE SEQUENCE</scope>
    <source>
        <strain evidence="1">GD04000</strain>
    </source>
</reference>
<name>A0AB35L3T0_ECTOL</name>
<comment type="caution">
    <text evidence="1">The sequence shown here is derived from an EMBL/GenBank/DDBJ whole genome shotgun (WGS) entry which is preliminary data.</text>
</comment>
<accession>A0AB35L3T0</accession>
<dbReference type="Proteomes" id="UP001159292">
    <property type="component" value="Unassembled WGS sequence"/>
</dbReference>
<organism evidence="1 2">
    <name type="scientific">Ectopseudomonas oleovorans</name>
    <name type="common">Pseudomonas oleovorans</name>
    <dbReference type="NCBI Taxonomy" id="301"/>
    <lineage>
        <taxon>Bacteria</taxon>
        <taxon>Pseudomonadati</taxon>
        <taxon>Pseudomonadota</taxon>
        <taxon>Gammaproteobacteria</taxon>
        <taxon>Pseudomonadales</taxon>
        <taxon>Pseudomonadaceae</taxon>
        <taxon>Ectopseudomonas</taxon>
    </lineage>
</organism>
<proteinExistence type="predicted"/>
<protein>
    <submittedName>
        <fullName evidence="1">Uncharacterized protein</fullName>
    </submittedName>
</protein>
<evidence type="ECO:0000313" key="2">
    <source>
        <dbReference type="Proteomes" id="UP001159292"/>
    </source>
</evidence>
<sequence>MNRDINMTSHPLRVWAEYFLHVSAEAMFTDAPGRHECSFGLPDGEELNVVADTPDQLARKVIAELTSALASPPPALERSGIESCSSTVTQGCPKETTTMHSNDQASVQASKTYSKAKQVTVGVSSSRSMYDTLTRLAEKRGASAAEVTRQLVEQSLESFYIQVENSSPRKIFECYEQRLRSYEGETYQWMARLDHDLGMDVKIAAQEFKKSASQIVGYFVAEGLASCAEAQEFLQDACTNEEVEKALVTIEGFIGPGAKQLAQDVGLGKRRELMTQVLAGSVLAPTRLLAALAKRLELSTASLRRAFSLNLSQSAVPSHKAEGSPTVCVTAKTWREGVEALRLPKDEEQQLLELED</sequence>
<gene>
    <name evidence="1" type="ORF">N7671_20385</name>
</gene>
<evidence type="ECO:0000313" key="1">
    <source>
        <dbReference type="EMBL" id="MDH0569496.1"/>
    </source>
</evidence>
<dbReference type="EMBL" id="JAOEET010000089">
    <property type="protein sequence ID" value="MDH0569496.1"/>
    <property type="molecule type" value="Genomic_DNA"/>
</dbReference>
<dbReference type="AlphaFoldDB" id="A0AB35L3T0"/>